<dbReference type="CDD" id="cd16936">
    <property type="entry name" value="HATPase_RsbW-like"/>
    <property type="match status" value="1"/>
</dbReference>
<keyword evidence="1" id="KW-0723">Serine/threonine-protein kinase</keyword>
<evidence type="ECO:0000259" key="3">
    <source>
        <dbReference type="Pfam" id="PF13581"/>
    </source>
</evidence>
<evidence type="ECO:0000256" key="1">
    <source>
        <dbReference type="ARBA" id="ARBA00022527"/>
    </source>
</evidence>
<dbReference type="InterPro" id="IPR003594">
    <property type="entry name" value="HATPase_dom"/>
</dbReference>
<proteinExistence type="predicted"/>
<dbReference type="Proteomes" id="UP000600080">
    <property type="component" value="Unassembled WGS sequence"/>
</dbReference>
<evidence type="ECO:0000313" key="5">
    <source>
        <dbReference type="Proteomes" id="UP000600080"/>
    </source>
</evidence>
<gene>
    <name evidence="4" type="ORF">GCM10012285_37440</name>
</gene>
<dbReference type="PANTHER" id="PTHR35526:SF3">
    <property type="entry name" value="ANTI-SIGMA-F FACTOR RSBW"/>
    <property type="match status" value="1"/>
</dbReference>
<keyword evidence="1" id="KW-0418">Kinase</keyword>
<reference evidence="5" key="1">
    <citation type="journal article" date="2019" name="Int. J. Syst. Evol. Microbiol.">
        <title>The Global Catalogue of Microorganisms (GCM) 10K type strain sequencing project: providing services to taxonomists for standard genome sequencing and annotation.</title>
        <authorList>
            <consortium name="The Broad Institute Genomics Platform"/>
            <consortium name="The Broad Institute Genome Sequencing Center for Infectious Disease"/>
            <person name="Wu L."/>
            <person name="Ma J."/>
        </authorList>
    </citation>
    <scope>NUCLEOTIDE SEQUENCE [LARGE SCALE GENOMIC DNA]</scope>
    <source>
        <strain evidence="5">CGMCC 4.7323</strain>
    </source>
</reference>
<dbReference type="InterPro" id="IPR050267">
    <property type="entry name" value="Anti-sigma-factor_SerPK"/>
</dbReference>
<sequence>MWQTITSDEHHPYLTQHVCRPQQAADARDVTNGFLAGLYPAPPPPTVQDLLLLVSELVTNALRHAGDVSALLLTADRHSIQVTVDDPSRAHPQDRSPDLTGRSGGFGWPMVRRLARSVSVEPRAGGGKAIRVTLPR</sequence>
<protein>
    <recommendedName>
        <fullName evidence="3">Histidine kinase/HSP90-like ATPase domain-containing protein</fullName>
    </recommendedName>
</protein>
<dbReference type="EMBL" id="BMND01000015">
    <property type="protein sequence ID" value="GGN49384.1"/>
    <property type="molecule type" value="Genomic_DNA"/>
</dbReference>
<dbReference type="PANTHER" id="PTHR35526">
    <property type="entry name" value="ANTI-SIGMA-F FACTOR RSBW-RELATED"/>
    <property type="match status" value="1"/>
</dbReference>
<dbReference type="Gene3D" id="3.30.565.10">
    <property type="entry name" value="Histidine kinase-like ATPase, C-terminal domain"/>
    <property type="match status" value="1"/>
</dbReference>
<dbReference type="SUPFAM" id="SSF55874">
    <property type="entry name" value="ATPase domain of HSP90 chaperone/DNA topoisomerase II/histidine kinase"/>
    <property type="match status" value="1"/>
</dbReference>
<keyword evidence="1" id="KW-0808">Transferase</keyword>
<dbReference type="Pfam" id="PF13581">
    <property type="entry name" value="HATPase_c_2"/>
    <property type="match status" value="1"/>
</dbReference>
<keyword evidence="5" id="KW-1185">Reference proteome</keyword>
<feature type="compositionally biased region" description="Basic and acidic residues" evidence="2">
    <location>
        <begin position="86"/>
        <end position="97"/>
    </location>
</feature>
<organism evidence="4 5">
    <name type="scientific">Streptomyces kronopolitis</name>
    <dbReference type="NCBI Taxonomy" id="1612435"/>
    <lineage>
        <taxon>Bacteria</taxon>
        <taxon>Bacillati</taxon>
        <taxon>Actinomycetota</taxon>
        <taxon>Actinomycetes</taxon>
        <taxon>Kitasatosporales</taxon>
        <taxon>Streptomycetaceae</taxon>
        <taxon>Streptomyces</taxon>
    </lineage>
</organism>
<evidence type="ECO:0000313" key="4">
    <source>
        <dbReference type="EMBL" id="GGN49384.1"/>
    </source>
</evidence>
<dbReference type="InterPro" id="IPR036890">
    <property type="entry name" value="HATPase_C_sf"/>
</dbReference>
<dbReference type="RefSeq" id="WP_189099494.1">
    <property type="nucleotide sequence ID" value="NZ_BMND01000015.1"/>
</dbReference>
<name>A0ABQ2JK05_9ACTN</name>
<feature type="region of interest" description="Disordered" evidence="2">
    <location>
        <begin position="83"/>
        <end position="104"/>
    </location>
</feature>
<evidence type="ECO:0000256" key="2">
    <source>
        <dbReference type="SAM" id="MobiDB-lite"/>
    </source>
</evidence>
<accession>A0ABQ2JK05</accession>
<comment type="caution">
    <text evidence="4">The sequence shown here is derived from an EMBL/GenBank/DDBJ whole genome shotgun (WGS) entry which is preliminary data.</text>
</comment>
<dbReference type="GeneID" id="301549475"/>
<feature type="domain" description="Histidine kinase/HSP90-like ATPase" evidence="3">
    <location>
        <begin position="20"/>
        <end position="133"/>
    </location>
</feature>